<evidence type="ECO:0000256" key="3">
    <source>
        <dbReference type="PIRSR" id="PIRSR617939-1"/>
    </source>
</evidence>
<dbReference type="Proteomes" id="UP000799118">
    <property type="component" value="Unassembled WGS sequence"/>
</dbReference>
<gene>
    <name evidence="5" type="ORF">BT96DRAFT_1021255</name>
</gene>
<dbReference type="EMBL" id="ML769510">
    <property type="protein sequence ID" value="KAE9396650.1"/>
    <property type="molecule type" value="Genomic_DNA"/>
</dbReference>
<dbReference type="PANTHER" id="PTHR12935">
    <property type="entry name" value="GAMMA-GLUTAMYLCYCLOTRANSFERASE"/>
    <property type="match status" value="1"/>
</dbReference>
<sequence>MLSEAPIKLVDATAKYLRAPVEPRWYLAYGSNLSTSGFLVARHITPLAKKVVLAKGIELAFDHHGIPYVEPRFANIRFVRETVPEFDLEKEWTGRGALLGVAFLLTPQDFVQILKVEGAGTLYQPLEVQANVVSEYNRVLEETVDVYTLMTEERRTRPGQASLRYMSLIRNENKMPPSYIRYLESTPHFTPISTRQQWGLSVVRATWARFMFFFFRKMAQYADKDGNLPIWMKTTRATIHGCMWFAYDWFEKWVFGDGEVS</sequence>
<dbReference type="Gene3D" id="3.10.490.10">
    <property type="entry name" value="Gamma-glutamyl cyclotransferase-like"/>
    <property type="match status" value="1"/>
</dbReference>
<reference evidence="5" key="1">
    <citation type="journal article" date="2019" name="Environ. Microbiol.">
        <title>Fungal ecological strategies reflected in gene transcription - a case study of two litter decomposers.</title>
        <authorList>
            <person name="Barbi F."/>
            <person name="Kohler A."/>
            <person name="Barry K."/>
            <person name="Baskaran P."/>
            <person name="Daum C."/>
            <person name="Fauchery L."/>
            <person name="Ihrmark K."/>
            <person name="Kuo A."/>
            <person name="LaButti K."/>
            <person name="Lipzen A."/>
            <person name="Morin E."/>
            <person name="Grigoriev I.V."/>
            <person name="Henrissat B."/>
            <person name="Lindahl B."/>
            <person name="Martin F."/>
        </authorList>
    </citation>
    <scope>NUCLEOTIDE SEQUENCE</scope>
    <source>
        <strain evidence="5">JB14</strain>
    </source>
</reference>
<dbReference type="EC" id="4.3.2.9" evidence="1"/>
<dbReference type="OrthoDB" id="2017317at2759"/>
<keyword evidence="2" id="KW-0456">Lyase</keyword>
<dbReference type="AlphaFoldDB" id="A0A6A4HFT0"/>
<accession>A0A6A4HFT0</accession>
<protein>
    <recommendedName>
        <fullName evidence="1">gamma-glutamylcyclotransferase</fullName>
        <ecNumber evidence="1">4.3.2.9</ecNumber>
    </recommendedName>
</protein>
<name>A0A6A4HFT0_9AGAR</name>
<feature type="binding site" evidence="4">
    <location>
        <position position="165"/>
    </location>
    <ligand>
        <name>substrate</name>
    </ligand>
</feature>
<proteinExistence type="predicted"/>
<feature type="active site" description="Proton acceptor" evidence="3">
    <location>
        <position position="117"/>
    </location>
</feature>
<evidence type="ECO:0000256" key="2">
    <source>
        <dbReference type="ARBA" id="ARBA00023239"/>
    </source>
</evidence>
<organism evidence="5 6">
    <name type="scientific">Gymnopus androsaceus JB14</name>
    <dbReference type="NCBI Taxonomy" id="1447944"/>
    <lineage>
        <taxon>Eukaryota</taxon>
        <taxon>Fungi</taxon>
        <taxon>Dikarya</taxon>
        <taxon>Basidiomycota</taxon>
        <taxon>Agaricomycotina</taxon>
        <taxon>Agaricomycetes</taxon>
        <taxon>Agaricomycetidae</taxon>
        <taxon>Agaricales</taxon>
        <taxon>Marasmiineae</taxon>
        <taxon>Omphalotaceae</taxon>
        <taxon>Gymnopus</taxon>
    </lineage>
</organism>
<feature type="binding site" evidence="4">
    <location>
        <begin position="26"/>
        <end position="31"/>
    </location>
    <ligand>
        <name>substrate</name>
    </ligand>
</feature>
<dbReference type="GO" id="GO:0003839">
    <property type="term" value="F:gamma-glutamylcyclotransferase activity"/>
    <property type="evidence" value="ECO:0007669"/>
    <property type="project" value="UniProtKB-EC"/>
</dbReference>
<evidence type="ECO:0000313" key="5">
    <source>
        <dbReference type="EMBL" id="KAE9396650.1"/>
    </source>
</evidence>
<evidence type="ECO:0000256" key="1">
    <source>
        <dbReference type="ARBA" id="ARBA00012346"/>
    </source>
</evidence>
<dbReference type="PANTHER" id="PTHR12935:SF0">
    <property type="entry name" value="GAMMA-GLUTAMYLCYCLOTRANSFERASE"/>
    <property type="match status" value="1"/>
</dbReference>
<dbReference type="InterPro" id="IPR017939">
    <property type="entry name" value="G-Glutamylcylcotransferase"/>
</dbReference>
<evidence type="ECO:0000256" key="4">
    <source>
        <dbReference type="PIRSR" id="PIRSR617939-2"/>
    </source>
</evidence>
<evidence type="ECO:0000313" key="6">
    <source>
        <dbReference type="Proteomes" id="UP000799118"/>
    </source>
</evidence>
<keyword evidence="6" id="KW-1185">Reference proteome</keyword>